<dbReference type="InterPro" id="IPR016461">
    <property type="entry name" value="COMT-like"/>
</dbReference>
<dbReference type="PROSITE" id="PS51683">
    <property type="entry name" value="SAM_OMT_II"/>
    <property type="match status" value="1"/>
</dbReference>
<evidence type="ECO:0000259" key="4">
    <source>
        <dbReference type="Pfam" id="PF00891"/>
    </source>
</evidence>
<proteinExistence type="predicted"/>
<dbReference type="Gene3D" id="3.40.50.150">
    <property type="entry name" value="Vaccinia Virus protein VP39"/>
    <property type="match status" value="1"/>
</dbReference>
<keyword evidence="1" id="KW-0489">Methyltransferase</keyword>
<evidence type="ECO:0000256" key="3">
    <source>
        <dbReference type="ARBA" id="ARBA00022691"/>
    </source>
</evidence>
<dbReference type="EMBL" id="JAKNSF020000056">
    <property type="protein sequence ID" value="KAK7724650.1"/>
    <property type="molecule type" value="Genomic_DNA"/>
</dbReference>
<name>A0ABR1P254_DIAER</name>
<dbReference type="PANTHER" id="PTHR43712:SF1">
    <property type="entry name" value="HYPOTHETICAL O-METHYLTRANSFERASE (EUROFUNG)-RELATED"/>
    <property type="match status" value="1"/>
</dbReference>
<comment type="caution">
    <text evidence="5">The sequence shown here is derived from an EMBL/GenBank/DDBJ whole genome shotgun (WGS) entry which is preliminary data.</text>
</comment>
<organism evidence="5 6">
    <name type="scientific">Diaporthe eres</name>
    <name type="common">Phomopsis oblonga</name>
    <dbReference type="NCBI Taxonomy" id="83184"/>
    <lineage>
        <taxon>Eukaryota</taxon>
        <taxon>Fungi</taxon>
        <taxon>Dikarya</taxon>
        <taxon>Ascomycota</taxon>
        <taxon>Pezizomycotina</taxon>
        <taxon>Sordariomycetes</taxon>
        <taxon>Sordariomycetidae</taxon>
        <taxon>Diaporthales</taxon>
        <taxon>Diaporthaceae</taxon>
        <taxon>Diaporthe</taxon>
        <taxon>Diaporthe eres species complex</taxon>
    </lineage>
</organism>
<dbReference type="Pfam" id="PF00891">
    <property type="entry name" value="Methyltransf_2"/>
    <property type="match status" value="1"/>
</dbReference>
<feature type="domain" description="O-methyltransferase C-terminal" evidence="4">
    <location>
        <begin position="161"/>
        <end position="303"/>
    </location>
</feature>
<dbReference type="InterPro" id="IPR029063">
    <property type="entry name" value="SAM-dependent_MTases_sf"/>
</dbReference>
<keyword evidence="2" id="KW-0808">Transferase</keyword>
<accession>A0ABR1P254</accession>
<dbReference type="Proteomes" id="UP001430848">
    <property type="component" value="Unassembled WGS sequence"/>
</dbReference>
<reference evidence="5 6" key="1">
    <citation type="submission" date="2024-02" db="EMBL/GenBank/DDBJ databases">
        <title>De novo assembly and annotation of 12 fungi associated with fruit tree decline syndrome in Ontario, Canada.</title>
        <authorList>
            <person name="Sulman M."/>
            <person name="Ellouze W."/>
            <person name="Ilyukhin E."/>
        </authorList>
    </citation>
    <scope>NUCLEOTIDE SEQUENCE [LARGE SCALE GENOMIC DNA]</scope>
    <source>
        <strain evidence="5 6">M169</strain>
    </source>
</reference>
<keyword evidence="3" id="KW-0949">S-adenosyl-L-methionine</keyword>
<protein>
    <recommendedName>
        <fullName evidence="4">O-methyltransferase C-terminal domain-containing protein</fullName>
    </recommendedName>
</protein>
<keyword evidence="6" id="KW-1185">Reference proteome</keyword>
<gene>
    <name evidence="5" type="ORF">SLS63_008630</name>
</gene>
<evidence type="ECO:0000313" key="6">
    <source>
        <dbReference type="Proteomes" id="UP001430848"/>
    </source>
</evidence>
<sequence>MSPQVPREDLLTLIDCVNAATKAADTPETHENPKARRNLLLECKRRIAALEDPDAEVWPRAFQVNVAVSIDIAASLGVWEKLRSERSITLSEVVKGTGADVAATDPDGLPQDTWCRLAQDAVRAADMVRGMKSLSSGGLAATAYPFNRELGKLDIKEGDVAIVDVAGGQGHIMGDVRKQNPGLKGRIVVQDLQSVLDAAPDGPPEGVEFMGHDIFKPQPITTAHVYYLRHVVHDWDDDSVTVILKHLTPIMKARPRTRLLLADLVLPTTDIGMQEAVRDFTMFRIGGLERTEVQWRQLLARSGLGVKTIWRGTEPEACIECILISGEGDGETIS</sequence>
<evidence type="ECO:0000313" key="5">
    <source>
        <dbReference type="EMBL" id="KAK7724650.1"/>
    </source>
</evidence>
<dbReference type="InterPro" id="IPR001077">
    <property type="entry name" value="COMT_C"/>
</dbReference>
<evidence type="ECO:0000256" key="1">
    <source>
        <dbReference type="ARBA" id="ARBA00022603"/>
    </source>
</evidence>
<dbReference type="SUPFAM" id="SSF53335">
    <property type="entry name" value="S-adenosyl-L-methionine-dependent methyltransferases"/>
    <property type="match status" value="1"/>
</dbReference>
<dbReference type="PANTHER" id="PTHR43712">
    <property type="entry name" value="PUTATIVE (AFU_ORTHOLOGUE AFUA_4G14580)-RELATED"/>
    <property type="match status" value="1"/>
</dbReference>
<evidence type="ECO:0000256" key="2">
    <source>
        <dbReference type="ARBA" id="ARBA00022679"/>
    </source>
</evidence>